<keyword evidence="5" id="KW-0735">Signal-anchor</keyword>
<reference evidence="12" key="2">
    <citation type="submission" date="2025-08" db="UniProtKB">
        <authorList>
            <consortium name="RefSeq"/>
        </authorList>
    </citation>
    <scope>IDENTIFICATION</scope>
    <source>
        <strain evidence="12">S238N-H82</strain>
        <tissue evidence="12">Testes</tissue>
    </source>
</reference>
<dbReference type="GO" id="GO:0008146">
    <property type="term" value="F:sulfotransferase activity"/>
    <property type="evidence" value="ECO:0000318"/>
    <property type="project" value="GO_Central"/>
</dbReference>
<reference evidence="11" key="1">
    <citation type="journal article" date="2020" name="Nat. Ecol. Evol.">
        <title>Deeply conserved synteny resolves early events in vertebrate evolution.</title>
        <authorList>
            <person name="Simakov O."/>
            <person name="Marletaz F."/>
            <person name="Yue J.X."/>
            <person name="O'Connell B."/>
            <person name="Jenkins J."/>
            <person name="Brandt A."/>
            <person name="Calef R."/>
            <person name="Tung C.H."/>
            <person name="Huang T.K."/>
            <person name="Schmutz J."/>
            <person name="Satoh N."/>
            <person name="Yu J.K."/>
            <person name="Putnam N.H."/>
            <person name="Green R.E."/>
            <person name="Rokhsar D.S."/>
        </authorList>
    </citation>
    <scope>NUCLEOTIDE SEQUENCE [LARGE SCALE GENOMIC DNA]</scope>
    <source>
        <strain evidence="11">S238N-H82</strain>
    </source>
</reference>
<sequence length="656" mass="76884">MGIKGSYAGQNLTLTVSIRKRTAFLVLQVIGFVLFCAYLFQVSSTHSSLNSSIQEYPEQPKKAPSWPGRREPLVIGLGDDMEQFEPLIMAVKNHQPLIPEALLEKMRRYRFDETRSGRKPRINTTDENNRAEMQTVFKLVQKYVSSPHALIRRLVRIDDSQMKQIIDVIKAYRSQPESWVKYLGTRFGLELKMVPKQESVDVSALQKLPHPPLYGRTVDDAMVPEYRVGSMKECTTERTRVAFPKLHKVAGDTIKGMLHRFGYERNLTFLLPKPFLSSCTYPWNLYPGTNYPPSDKKSFDILTYHTIYDSKKFSQIMPEDTVYLAILREPFSHFKSVWHFYDLSSEFGLVSKGTEGITMFLQDPERYDTRFYVENKSCRGKIQPVSLTRNPLSVDLGLPLELATLYKKNDTEKNEVAEMFIEKIESEFPLVMIMEHFDESLVLFKRMMCWSLKDILYKRRNSGKYLYKEEDVPDNLKQVHKQWSHVDYALYDHFYQVFQEKLEEGGQDLADEIEHFKKIQLRVSYFCDQLSHGSCNVGPKLTIQESKWDKGFYVDKDFCLRFDRELKCEYVLAAERQARVEEWPVTKKIKEIRIENEARAIIQKNCLFCERTQYGMCLSVDYLNYLATDEIISKERLKELRVKYYPKSYNLHCKGK</sequence>
<dbReference type="GeneID" id="118406193"/>
<evidence type="ECO:0000256" key="6">
    <source>
        <dbReference type="ARBA" id="ARBA00022989"/>
    </source>
</evidence>
<dbReference type="OMA" id="DRELKCE"/>
<keyword evidence="9" id="KW-0325">Glycoprotein</keyword>
<keyword evidence="11" id="KW-1185">Reference proteome</keyword>
<feature type="transmembrane region" description="Helical" evidence="10">
    <location>
        <begin position="21"/>
        <end position="40"/>
    </location>
</feature>
<dbReference type="OrthoDB" id="10004827at2759"/>
<evidence type="ECO:0000256" key="4">
    <source>
        <dbReference type="ARBA" id="ARBA00022692"/>
    </source>
</evidence>
<evidence type="ECO:0000256" key="2">
    <source>
        <dbReference type="ARBA" id="ARBA00008124"/>
    </source>
</evidence>
<evidence type="ECO:0000256" key="10">
    <source>
        <dbReference type="SAM" id="Phobius"/>
    </source>
</evidence>
<evidence type="ECO:0000313" key="11">
    <source>
        <dbReference type="Proteomes" id="UP000001554"/>
    </source>
</evidence>
<evidence type="ECO:0000256" key="7">
    <source>
        <dbReference type="ARBA" id="ARBA00023034"/>
    </source>
</evidence>
<evidence type="ECO:0000256" key="9">
    <source>
        <dbReference type="ARBA" id="ARBA00023180"/>
    </source>
</evidence>
<keyword evidence="4 10" id="KW-0812">Transmembrane</keyword>
<dbReference type="InterPro" id="IPR027417">
    <property type="entry name" value="P-loop_NTPase"/>
</dbReference>
<evidence type="ECO:0000256" key="1">
    <source>
        <dbReference type="ARBA" id="ARBA00004323"/>
    </source>
</evidence>
<proteinExistence type="inferred from homology"/>
<evidence type="ECO:0000313" key="12">
    <source>
        <dbReference type="RefSeq" id="XP_035661980.1"/>
    </source>
</evidence>
<keyword evidence="6 10" id="KW-1133">Transmembrane helix</keyword>
<gene>
    <name evidence="12" type="primary">LOC118406193</name>
</gene>
<dbReference type="RefSeq" id="XP_035661980.1">
    <property type="nucleotide sequence ID" value="XM_035806087.1"/>
</dbReference>
<name>A0A9J7HPE5_BRAFL</name>
<dbReference type="PANTHER" id="PTHR14647:SF87">
    <property type="entry name" value="PUTATIVE-RELATED"/>
    <property type="match status" value="1"/>
</dbReference>
<comment type="subcellular location">
    <subcellularLocation>
        <location evidence="1">Golgi apparatus membrane</location>
        <topology evidence="1">Single-pass type II membrane protein</topology>
    </subcellularLocation>
</comment>
<dbReference type="GO" id="GO:0000139">
    <property type="term" value="C:Golgi membrane"/>
    <property type="evidence" value="ECO:0007669"/>
    <property type="project" value="UniProtKB-SubCell"/>
</dbReference>
<dbReference type="GO" id="GO:0001733">
    <property type="term" value="F:galactosylceramide sulfotransferase activity"/>
    <property type="evidence" value="ECO:0007669"/>
    <property type="project" value="InterPro"/>
</dbReference>
<dbReference type="InterPro" id="IPR009729">
    <property type="entry name" value="Gal-3-0_sulfotransfrase"/>
</dbReference>
<organism evidence="11 12">
    <name type="scientific">Branchiostoma floridae</name>
    <name type="common">Florida lancelet</name>
    <name type="synonym">Amphioxus</name>
    <dbReference type="NCBI Taxonomy" id="7739"/>
    <lineage>
        <taxon>Eukaryota</taxon>
        <taxon>Metazoa</taxon>
        <taxon>Chordata</taxon>
        <taxon>Cephalochordata</taxon>
        <taxon>Leptocardii</taxon>
        <taxon>Amphioxiformes</taxon>
        <taxon>Branchiostomatidae</taxon>
        <taxon>Branchiostoma</taxon>
    </lineage>
</organism>
<dbReference type="PANTHER" id="PTHR14647">
    <property type="entry name" value="GALACTOSE-3-O-SULFOTRANSFERASE"/>
    <property type="match status" value="1"/>
</dbReference>
<comment type="similarity">
    <text evidence="2">Belongs to the galactose-3-O-sulfotransferase family.</text>
</comment>
<keyword evidence="7" id="KW-0333">Golgi apparatus</keyword>
<dbReference type="Gene3D" id="3.40.50.300">
    <property type="entry name" value="P-loop containing nucleotide triphosphate hydrolases"/>
    <property type="match status" value="1"/>
</dbReference>
<evidence type="ECO:0000256" key="3">
    <source>
        <dbReference type="ARBA" id="ARBA00022679"/>
    </source>
</evidence>
<dbReference type="Pfam" id="PF06990">
    <property type="entry name" value="Gal-3-0_sulfotr"/>
    <property type="match status" value="1"/>
</dbReference>
<dbReference type="GO" id="GO:0009247">
    <property type="term" value="P:glycolipid biosynthetic process"/>
    <property type="evidence" value="ECO:0007669"/>
    <property type="project" value="InterPro"/>
</dbReference>
<protein>
    <submittedName>
        <fullName evidence="12">Uncharacterized protein LOC118406193</fullName>
    </submittedName>
</protein>
<accession>A0A9J7HPE5</accession>
<dbReference type="AlphaFoldDB" id="A0A9J7HPE5"/>
<dbReference type="KEGG" id="bfo:118406193"/>
<keyword evidence="8 10" id="KW-0472">Membrane</keyword>
<evidence type="ECO:0000256" key="5">
    <source>
        <dbReference type="ARBA" id="ARBA00022968"/>
    </source>
</evidence>
<keyword evidence="3" id="KW-0808">Transferase</keyword>
<dbReference type="Proteomes" id="UP000001554">
    <property type="component" value="Chromosome 18"/>
</dbReference>
<evidence type="ECO:0000256" key="8">
    <source>
        <dbReference type="ARBA" id="ARBA00023136"/>
    </source>
</evidence>